<dbReference type="OrthoDB" id="9803968at2"/>
<dbReference type="PATRIC" id="fig|1246995.3.peg.3237"/>
<dbReference type="Proteomes" id="UP000017746">
    <property type="component" value="Chromosome"/>
</dbReference>
<dbReference type="Pfam" id="PF13193">
    <property type="entry name" value="AMP-binding_C"/>
    <property type="match status" value="1"/>
</dbReference>
<dbReference type="InterPro" id="IPR020845">
    <property type="entry name" value="AMP-binding_CS"/>
</dbReference>
<dbReference type="InterPro" id="IPR050237">
    <property type="entry name" value="ATP-dep_AMP-bd_enzyme"/>
</dbReference>
<dbReference type="KEGG" id="afs:AFR_15945"/>
<dbReference type="STRING" id="1246995.AFR_15945"/>
<organism evidence="3 4">
    <name type="scientific">Actinoplanes friuliensis DSM 7358</name>
    <dbReference type="NCBI Taxonomy" id="1246995"/>
    <lineage>
        <taxon>Bacteria</taxon>
        <taxon>Bacillati</taxon>
        <taxon>Actinomycetota</taxon>
        <taxon>Actinomycetes</taxon>
        <taxon>Micromonosporales</taxon>
        <taxon>Micromonosporaceae</taxon>
        <taxon>Actinoplanes</taxon>
    </lineage>
</organism>
<feature type="domain" description="AMP-dependent synthetase/ligase" evidence="1">
    <location>
        <begin position="11"/>
        <end position="373"/>
    </location>
</feature>
<dbReference type="GO" id="GO:0016877">
    <property type="term" value="F:ligase activity, forming carbon-sulfur bonds"/>
    <property type="evidence" value="ECO:0007669"/>
    <property type="project" value="UniProtKB-ARBA"/>
</dbReference>
<feature type="domain" description="AMP-binding enzyme C-terminal" evidence="2">
    <location>
        <begin position="434"/>
        <end position="509"/>
    </location>
</feature>
<accession>U5W0K9</accession>
<dbReference type="PROSITE" id="PS00455">
    <property type="entry name" value="AMP_BINDING"/>
    <property type="match status" value="1"/>
</dbReference>
<dbReference type="InterPro" id="IPR025110">
    <property type="entry name" value="AMP-bd_C"/>
</dbReference>
<evidence type="ECO:0000259" key="1">
    <source>
        <dbReference type="Pfam" id="PF00501"/>
    </source>
</evidence>
<evidence type="ECO:0000313" key="4">
    <source>
        <dbReference type="Proteomes" id="UP000017746"/>
    </source>
</evidence>
<dbReference type="Gene3D" id="3.40.50.12780">
    <property type="entry name" value="N-terminal domain of ligase-like"/>
    <property type="match status" value="1"/>
</dbReference>
<proteinExistence type="predicted"/>
<dbReference type="Pfam" id="PF00501">
    <property type="entry name" value="AMP-binding"/>
    <property type="match status" value="1"/>
</dbReference>
<dbReference type="NCBIfam" id="TIGR03098">
    <property type="entry name" value="ligase_PEP_1"/>
    <property type="match status" value="1"/>
</dbReference>
<evidence type="ECO:0000313" key="3">
    <source>
        <dbReference type="EMBL" id="AGZ41471.1"/>
    </source>
</evidence>
<dbReference type="InterPro" id="IPR045851">
    <property type="entry name" value="AMP-bd_C_sf"/>
</dbReference>
<dbReference type="SUPFAM" id="SSF56801">
    <property type="entry name" value="Acetyl-CoA synthetase-like"/>
    <property type="match status" value="1"/>
</dbReference>
<dbReference type="InterPro" id="IPR042099">
    <property type="entry name" value="ANL_N_sf"/>
</dbReference>
<protein>
    <submittedName>
        <fullName evidence="3">Acetyl-coenzyme A synthetase</fullName>
    </submittedName>
</protein>
<name>U5W0K9_9ACTN</name>
<dbReference type="InterPro" id="IPR000873">
    <property type="entry name" value="AMP-dep_synth/lig_dom"/>
</dbReference>
<evidence type="ECO:0000259" key="2">
    <source>
        <dbReference type="Pfam" id="PF13193"/>
    </source>
</evidence>
<reference evidence="3 4" key="1">
    <citation type="journal article" date="2014" name="J. Biotechnol.">
        <title>Complete genome sequence of the actinobacterium Actinoplanes friuliensis HAG 010964, producer of the lipopeptide antibiotic friulimycin.</title>
        <authorList>
            <person name="Ruckert C."/>
            <person name="Szczepanowski R."/>
            <person name="Albersmeier A."/>
            <person name="Goesmann A."/>
            <person name="Fischer N."/>
            <person name="Steinkamper A."/>
            <person name="Puhler A."/>
            <person name="Biener R."/>
            <person name="Schwartz D."/>
            <person name="Kalinowski J."/>
        </authorList>
    </citation>
    <scope>NUCLEOTIDE SEQUENCE [LARGE SCALE GENOMIC DNA]</scope>
    <source>
        <strain evidence="3 4">DSM 7358</strain>
    </source>
</reference>
<dbReference type="AlphaFoldDB" id="U5W0K9"/>
<sequence length="521" mass="56367">MRIRLHDLLADAAGRSGDAPALTYREDTRSYAELWRDVRATAAGLLELGLARGERVAVYLDKRIETVTAVFATSAAGGAFVPVNPVLRARQVAYILADCDVRVLVTTPERLQTLRTELEQVKSLEHVIVVGAAPVETPPGVSYAVSSWDDLPAEASPPVVAGIDIDLAAILYTSGSTGKPKGVVLSHRNLLAGAESVSQYLGMTGEDVVLAALPLSFDAGFSQLTTSFAVGAHVVLVNYLLPRDVVRLCTKHGVTGLTCVPPLWIQLVEQEWPEETGRRLRYFANTGGRMPKTTLDKLRSLFPAAKPFLMYGLTEAFRSTYLDPAEVDRRPDSIGKAIPNAEILVVRPDGSTCDPGEEGELVHRGALVALGYWNDPQRTAERFRPLPGAEGALSTELAVWSGDAVVRDEEGFLYFVGRADEMIKTSGYRVSPTEVEEVAYATGLVRDAVALGLPDAQLGQRIVLIVSPQAGAELDPAAVKALLKKDLPLYMLPKDVVVRPELPRSPNGKFDRNLLRQELSA</sequence>
<dbReference type="HOGENOM" id="CLU_000022_59_0_11"/>
<dbReference type="Gene3D" id="3.30.300.30">
    <property type="match status" value="1"/>
</dbReference>
<dbReference type="RefSeq" id="WP_023361530.1">
    <property type="nucleotide sequence ID" value="NC_022657.1"/>
</dbReference>
<dbReference type="eggNOG" id="COG0318">
    <property type="taxonomic scope" value="Bacteria"/>
</dbReference>
<dbReference type="InterPro" id="IPR017529">
    <property type="entry name" value="AcylCoA_ligase_PEP_1"/>
</dbReference>
<gene>
    <name evidence="3" type="ORF">AFR_15945</name>
</gene>
<dbReference type="PANTHER" id="PTHR43767:SF10">
    <property type="entry name" value="SURFACTIN SYNTHASE SUBUNIT 1"/>
    <property type="match status" value="1"/>
</dbReference>
<dbReference type="EMBL" id="CP006272">
    <property type="protein sequence ID" value="AGZ41471.1"/>
    <property type="molecule type" value="Genomic_DNA"/>
</dbReference>
<keyword evidence="4" id="KW-1185">Reference proteome</keyword>
<dbReference type="PANTHER" id="PTHR43767">
    <property type="entry name" value="LONG-CHAIN-FATTY-ACID--COA LIGASE"/>
    <property type="match status" value="1"/>
</dbReference>